<dbReference type="PANTHER" id="PTHR40465:SF1">
    <property type="entry name" value="DUF6534 DOMAIN-CONTAINING PROTEIN"/>
    <property type="match status" value="1"/>
</dbReference>
<keyword evidence="1" id="KW-0812">Transmembrane</keyword>
<keyword evidence="1" id="KW-0472">Membrane</keyword>
<feature type="domain" description="DUF6534" evidence="2">
    <location>
        <begin position="207"/>
        <end position="293"/>
    </location>
</feature>
<dbReference type="STRING" id="1353009.A0A1Y2J2V4"/>
<evidence type="ECO:0000256" key="1">
    <source>
        <dbReference type="SAM" id="Phobius"/>
    </source>
</evidence>
<dbReference type="EMBL" id="KZ084087">
    <property type="protein sequence ID" value="OSD07667.1"/>
    <property type="molecule type" value="Genomic_DNA"/>
</dbReference>
<dbReference type="AlphaFoldDB" id="A0A1Y2J2V4"/>
<feature type="transmembrane region" description="Helical" evidence="1">
    <location>
        <begin position="48"/>
        <end position="70"/>
    </location>
</feature>
<evidence type="ECO:0000313" key="4">
    <source>
        <dbReference type="Proteomes" id="UP000193067"/>
    </source>
</evidence>
<feature type="transmembrane region" description="Helical" evidence="1">
    <location>
        <begin position="200"/>
        <end position="219"/>
    </location>
</feature>
<feature type="transmembrane region" description="Helical" evidence="1">
    <location>
        <begin position="239"/>
        <end position="264"/>
    </location>
</feature>
<sequence length="363" mass="39991">MKPVRGRILSPFTGCEPNRAFIVTMSDPTTPVSCGLTSVNLAQSYGPILIGANLSCVAWGISCMQLFLYYTNYENDSVALKIFVFCIWIMDAVGQAMVLAGLWPALITRWGSLAELSVSQPLLVHHVWLAATVGAIVQVFFLRRIYKFASGRNRLLLCILLLQMPFILWQIVGAIIYTVWQAEDSSLGALTEHRAVVLEISLRADTAFIDIAIAVAMVYSLYRQRSANFARSKRLVHRLIILTIVTGLWTAIIAIVVLSLIAAFPTGLQFSAVEFPLNALYVNALLANLNARKFLRNADVEFNTYGSETDANTGTMVLQNMSRSRTAAPTATSTVEIRVDTSHFVDIDYSLDTLKTKDAPDAA</sequence>
<organism evidence="3 4">
    <name type="scientific">Trametes coccinea (strain BRFM310)</name>
    <name type="common">Pycnoporus coccineus</name>
    <dbReference type="NCBI Taxonomy" id="1353009"/>
    <lineage>
        <taxon>Eukaryota</taxon>
        <taxon>Fungi</taxon>
        <taxon>Dikarya</taxon>
        <taxon>Basidiomycota</taxon>
        <taxon>Agaricomycotina</taxon>
        <taxon>Agaricomycetes</taxon>
        <taxon>Polyporales</taxon>
        <taxon>Polyporaceae</taxon>
        <taxon>Trametes</taxon>
    </lineage>
</organism>
<evidence type="ECO:0000259" key="2">
    <source>
        <dbReference type="Pfam" id="PF20152"/>
    </source>
</evidence>
<gene>
    <name evidence="3" type="ORF">PYCCODRAFT_1455784</name>
</gene>
<feature type="transmembrane region" description="Helical" evidence="1">
    <location>
        <begin position="82"/>
        <end position="103"/>
    </location>
</feature>
<dbReference type="OrthoDB" id="3063206at2759"/>
<accession>A0A1Y2J2V4</accession>
<keyword evidence="4" id="KW-1185">Reference proteome</keyword>
<dbReference type="Pfam" id="PF20152">
    <property type="entry name" value="DUF6534"/>
    <property type="match status" value="1"/>
</dbReference>
<reference evidence="3 4" key="1">
    <citation type="journal article" date="2015" name="Biotechnol. Biofuels">
        <title>Enhanced degradation of softwood versus hardwood by the white-rot fungus Pycnoporus coccineus.</title>
        <authorList>
            <person name="Couturier M."/>
            <person name="Navarro D."/>
            <person name="Chevret D."/>
            <person name="Henrissat B."/>
            <person name="Piumi F."/>
            <person name="Ruiz-Duenas F.J."/>
            <person name="Martinez A.T."/>
            <person name="Grigoriev I.V."/>
            <person name="Riley R."/>
            <person name="Lipzen A."/>
            <person name="Berrin J.G."/>
            <person name="Master E.R."/>
            <person name="Rosso M.N."/>
        </authorList>
    </citation>
    <scope>NUCLEOTIDE SEQUENCE [LARGE SCALE GENOMIC DNA]</scope>
    <source>
        <strain evidence="3 4">BRFM310</strain>
    </source>
</reference>
<evidence type="ECO:0000313" key="3">
    <source>
        <dbReference type="EMBL" id="OSD07667.1"/>
    </source>
</evidence>
<feature type="transmembrane region" description="Helical" evidence="1">
    <location>
        <begin position="123"/>
        <end position="143"/>
    </location>
</feature>
<proteinExistence type="predicted"/>
<dbReference type="InterPro" id="IPR045339">
    <property type="entry name" value="DUF6534"/>
</dbReference>
<keyword evidence="1" id="KW-1133">Transmembrane helix</keyword>
<feature type="transmembrane region" description="Helical" evidence="1">
    <location>
        <begin position="270"/>
        <end position="289"/>
    </location>
</feature>
<feature type="transmembrane region" description="Helical" evidence="1">
    <location>
        <begin position="155"/>
        <end position="180"/>
    </location>
</feature>
<dbReference type="Proteomes" id="UP000193067">
    <property type="component" value="Unassembled WGS sequence"/>
</dbReference>
<name>A0A1Y2J2V4_TRAC3</name>
<dbReference type="PANTHER" id="PTHR40465">
    <property type="entry name" value="CHROMOSOME 1, WHOLE GENOME SHOTGUN SEQUENCE"/>
    <property type="match status" value="1"/>
</dbReference>
<protein>
    <recommendedName>
        <fullName evidence="2">DUF6534 domain-containing protein</fullName>
    </recommendedName>
</protein>